<comment type="catalytic activity">
    <reaction evidence="7 8">
        <text>cytidine(34) in tRNA(Ile2) + L-lysine + ATP = lysidine(34) in tRNA(Ile2) + AMP + diphosphate + H(+)</text>
        <dbReference type="Rhea" id="RHEA:43744"/>
        <dbReference type="Rhea" id="RHEA-COMP:10625"/>
        <dbReference type="Rhea" id="RHEA-COMP:10670"/>
        <dbReference type="ChEBI" id="CHEBI:15378"/>
        <dbReference type="ChEBI" id="CHEBI:30616"/>
        <dbReference type="ChEBI" id="CHEBI:32551"/>
        <dbReference type="ChEBI" id="CHEBI:33019"/>
        <dbReference type="ChEBI" id="CHEBI:82748"/>
        <dbReference type="ChEBI" id="CHEBI:83665"/>
        <dbReference type="ChEBI" id="CHEBI:456215"/>
        <dbReference type="EC" id="6.3.4.19"/>
    </reaction>
</comment>
<dbReference type="SMART" id="SM00977">
    <property type="entry name" value="TilS_C"/>
    <property type="match status" value="1"/>
</dbReference>
<keyword evidence="4 8" id="KW-0819">tRNA processing</keyword>
<name>L7VG02_9FLAO</name>
<organism evidence="11 12">
    <name type="scientific">Candidatus Uzinura diaspidicola str. ASNER</name>
    <dbReference type="NCBI Taxonomy" id="1133592"/>
    <lineage>
        <taxon>Bacteria</taxon>
        <taxon>Pseudomonadati</taxon>
        <taxon>Bacteroidota</taxon>
        <taxon>Flavobacteriia</taxon>
        <taxon>Flavobacteriales</taxon>
        <taxon>Candidatus Uzinura</taxon>
    </lineage>
</organism>
<dbReference type="OrthoDB" id="9807403at2"/>
<accession>L7VG02</accession>
<dbReference type="NCBIfam" id="TIGR02432">
    <property type="entry name" value="lysidine_TilS_N"/>
    <property type="match status" value="1"/>
</dbReference>
<dbReference type="InterPro" id="IPR011063">
    <property type="entry name" value="TilS/TtcA_N"/>
</dbReference>
<dbReference type="EC" id="6.3.4.19" evidence="8"/>
<feature type="domain" description="Lysidine-tRNA(Ile) synthetase C-terminal" evidence="10">
    <location>
        <begin position="337"/>
        <end position="408"/>
    </location>
</feature>
<evidence type="ECO:0000313" key="12">
    <source>
        <dbReference type="Proteomes" id="UP000011174"/>
    </source>
</evidence>
<keyword evidence="9" id="KW-1133">Transmembrane helix</keyword>
<dbReference type="EMBL" id="CP003263">
    <property type="protein sequence ID" value="AGC66890.1"/>
    <property type="molecule type" value="Genomic_DNA"/>
</dbReference>
<dbReference type="PATRIC" id="fig|1133592.3.peg.111"/>
<dbReference type="NCBIfam" id="TIGR02433">
    <property type="entry name" value="lysidine_TilS_C"/>
    <property type="match status" value="1"/>
</dbReference>
<keyword evidence="6 8" id="KW-0067">ATP-binding</keyword>
<evidence type="ECO:0000256" key="9">
    <source>
        <dbReference type="SAM" id="Phobius"/>
    </source>
</evidence>
<evidence type="ECO:0000256" key="8">
    <source>
        <dbReference type="HAMAP-Rule" id="MF_01161"/>
    </source>
</evidence>
<proteinExistence type="inferred from homology"/>
<dbReference type="STRING" id="1133592.ASNER_126"/>
<evidence type="ECO:0000256" key="3">
    <source>
        <dbReference type="ARBA" id="ARBA00022598"/>
    </source>
</evidence>
<dbReference type="Proteomes" id="UP000011174">
    <property type="component" value="Chromosome"/>
</dbReference>
<comment type="subcellular location">
    <subcellularLocation>
        <location evidence="1 8">Cytoplasm</location>
    </subcellularLocation>
</comment>
<feature type="binding site" evidence="8">
    <location>
        <begin position="22"/>
        <end position="27"/>
    </location>
    <ligand>
        <name>ATP</name>
        <dbReference type="ChEBI" id="CHEBI:30616"/>
    </ligand>
</feature>
<dbReference type="HOGENOM" id="CLU_018869_0_1_10"/>
<comment type="similarity">
    <text evidence="8">Belongs to the tRNA(Ile)-lysidine synthase family.</text>
</comment>
<dbReference type="KEGG" id="udi:ASNER_126"/>
<dbReference type="Pfam" id="PF01171">
    <property type="entry name" value="ATP_bind_3"/>
    <property type="match status" value="1"/>
</dbReference>
<dbReference type="AlphaFoldDB" id="L7VG02"/>
<evidence type="ECO:0000256" key="7">
    <source>
        <dbReference type="ARBA" id="ARBA00048539"/>
    </source>
</evidence>
<dbReference type="HAMAP" id="MF_01161">
    <property type="entry name" value="tRNA_Ile_lys_synt"/>
    <property type="match status" value="1"/>
</dbReference>
<keyword evidence="9" id="KW-0812">Transmembrane</keyword>
<dbReference type="SUPFAM" id="SSF52402">
    <property type="entry name" value="Adenine nucleotide alpha hydrolases-like"/>
    <property type="match status" value="1"/>
</dbReference>
<dbReference type="GO" id="GO:0006400">
    <property type="term" value="P:tRNA modification"/>
    <property type="evidence" value="ECO:0007669"/>
    <property type="project" value="UniProtKB-UniRule"/>
</dbReference>
<evidence type="ECO:0000259" key="10">
    <source>
        <dbReference type="SMART" id="SM00977"/>
    </source>
</evidence>
<dbReference type="InterPro" id="IPR014729">
    <property type="entry name" value="Rossmann-like_a/b/a_fold"/>
</dbReference>
<keyword evidence="3 8" id="KW-0436">Ligase</keyword>
<keyword evidence="9" id="KW-0472">Membrane</keyword>
<evidence type="ECO:0000256" key="5">
    <source>
        <dbReference type="ARBA" id="ARBA00022741"/>
    </source>
</evidence>
<dbReference type="GO" id="GO:0032267">
    <property type="term" value="F:tRNA(Ile)-lysidine synthase activity"/>
    <property type="evidence" value="ECO:0007669"/>
    <property type="project" value="UniProtKB-EC"/>
</dbReference>
<reference evidence="11 12" key="1">
    <citation type="journal article" date="2013" name="Environ. Microbiol.">
        <title>The nutrient supplying capabilities of Uzinura, an endosymbiont of armoured scale insects.</title>
        <authorList>
            <person name="Sabree Z.L."/>
            <person name="Huang C.Y."/>
            <person name="Okusu A."/>
            <person name="Moran N.A."/>
            <person name="Normark B.B."/>
        </authorList>
    </citation>
    <scope>NUCLEOTIDE SEQUENCE [LARGE SCALE GENOMIC DNA]</scope>
    <source>
        <strain evidence="11 12">ASNER</strain>
    </source>
</reference>
<gene>
    <name evidence="8 11" type="primary">tilS</name>
    <name evidence="11" type="ORF">ASNER_126</name>
</gene>
<protein>
    <recommendedName>
        <fullName evidence="8">tRNA(Ile)-lysidine synthase</fullName>
        <ecNumber evidence="8">6.3.4.19</ecNumber>
    </recommendedName>
    <alternativeName>
        <fullName evidence="8">tRNA(Ile)-2-lysyl-cytidine synthase</fullName>
    </alternativeName>
    <alternativeName>
        <fullName evidence="8">tRNA(Ile)-lysidine synthetase</fullName>
    </alternativeName>
</protein>
<dbReference type="CDD" id="cd01992">
    <property type="entry name" value="TilS_N"/>
    <property type="match status" value="1"/>
</dbReference>
<comment type="function">
    <text evidence="8">Ligates lysine onto the cytidine present at position 34 of the AUA codon-specific tRNA(Ile) that contains the anticodon CAU, in an ATP-dependent manner. Cytidine is converted to lysidine, thus changing the amino acid specificity of the tRNA from methionine to isoleucine.</text>
</comment>
<sequence>MELLSHLSNILPLRMHILIAVSGGLDSMVLLEILKYTKLYISVVHANFQLRYSDSKEDECFIKDFCKHQKIPFYNKKFKTKTYSIEKKKSIQMAARSLRYGWFFRILKDIDASYIVLGHHLDDTIETFFMNLFRSSNLKGLVSIPEISKFLLRPLLPFTKTKILQFANINNIWWREDISNQDFKYLRNTIRNDLITNYYDRNSKTLFFLRRDYILIQQSISIIFKIITIIFVNYTFYWELNTSKLKKIKPLNGYLYRLFSPYGFCNLLDIERFLHTSTGKHIYSKRYRLLHYRRRLVFNYQQERHKRYPFKFHLEVNDFMDHKALISIDFSIISWPISLRNWKKGDLFFTSLRKKKISKLLKEYKLSIFEKEEIFILMNADKKIICTINMVINFLFKITLKTNMILNIF</sequence>
<keyword evidence="12" id="KW-1185">Reference proteome</keyword>
<dbReference type="InterPro" id="IPR012795">
    <property type="entry name" value="tRNA_Ile_lys_synt_N"/>
</dbReference>
<dbReference type="Gene3D" id="3.40.50.620">
    <property type="entry name" value="HUPs"/>
    <property type="match status" value="1"/>
</dbReference>
<keyword evidence="5 8" id="KW-0547">Nucleotide-binding</keyword>
<dbReference type="PANTHER" id="PTHR43033:SF1">
    <property type="entry name" value="TRNA(ILE)-LYSIDINE SYNTHASE-RELATED"/>
    <property type="match status" value="1"/>
</dbReference>
<evidence type="ECO:0000256" key="6">
    <source>
        <dbReference type="ARBA" id="ARBA00022840"/>
    </source>
</evidence>
<dbReference type="GO" id="GO:0005737">
    <property type="term" value="C:cytoplasm"/>
    <property type="evidence" value="ECO:0007669"/>
    <property type="project" value="UniProtKB-SubCell"/>
</dbReference>
<evidence type="ECO:0000256" key="2">
    <source>
        <dbReference type="ARBA" id="ARBA00022490"/>
    </source>
</evidence>
<dbReference type="InterPro" id="IPR012796">
    <property type="entry name" value="Lysidine-tRNA-synth_C"/>
</dbReference>
<dbReference type="InterPro" id="IPR012094">
    <property type="entry name" value="tRNA_Ile_lys_synt"/>
</dbReference>
<evidence type="ECO:0000256" key="4">
    <source>
        <dbReference type="ARBA" id="ARBA00022694"/>
    </source>
</evidence>
<dbReference type="PANTHER" id="PTHR43033">
    <property type="entry name" value="TRNA(ILE)-LYSIDINE SYNTHASE-RELATED"/>
    <property type="match status" value="1"/>
</dbReference>
<comment type="domain">
    <text evidence="8">The N-terminal region contains the highly conserved SGGXDS motif, predicted to be a P-loop motif involved in ATP binding.</text>
</comment>
<dbReference type="GO" id="GO:0005524">
    <property type="term" value="F:ATP binding"/>
    <property type="evidence" value="ECO:0007669"/>
    <property type="project" value="UniProtKB-UniRule"/>
</dbReference>
<evidence type="ECO:0000256" key="1">
    <source>
        <dbReference type="ARBA" id="ARBA00004496"/>
    </source>
</evidence>
<feature type="transmembrane region" description="Helical" evidence="9">
    <location>
        <begin position="213"/>
        <end position="238"/>
    </location>
</feature>
<keyword evidence="2 8" id="KW-0963">Cytoplasm</keyword>
<evidence type="ECO:0000313" key="11">
    <source>
        <dbReference type="EMBL" id="AGC66890.1"/>
    </source>
</evidence>